<dbReference type="PANTHER" id="PTHR11776:SF22">
    <property type="entry name" value="ADENINE PHOSPHORIBOSYLTRANSFERASE 5"/>
    <property type="match status" value="1"/>
</dbReference>
<name>A0AAD8J445_9APIA</name>
<accession>A0AAD8J445</accession>
<dbReference type="GO" id="GO:0006166">
    <property type="term" value="P:purine ribonucleoside salvage"/>
    <property type="evidence" value="ECO:0007669"/>
    <property type="project" value="UniProtKB-KW"/>
</dbReference>
<comment type="pathway">
    <text evidence="3">Purine metabolism; AMP biosynthesis via salvage pathway; AMP from adenine: step 1/1.</text>
</comment>
<evidence type="ECO:0000256" key="8">
    <source>
        <dbReference type="ARBA" id="ARBA00022676"/>
    </source>
</evidence>
<keyword evidence="9" id="KW-0808">Transferase</keyword>
<keyword evidence="12" id="KW-1185">Reference proteome</keyword>
<keyword evidence="7" id="KW-0963">Cytoplasm</keyword>
<dbReference type="PANTHER" id="PTHR11776">
    <property type="entry name" value="ADENINE PHOSPHORIBOSYLTRANSFERASE"/>
    <property type="match status" value="1"/>
</dbReference>
<protein>
    <recommendedName>
        <fullName evidence="6">adenine phosphoribosyltransferase</fullName>
        <ecNumber evidence="6">2.4.2.7</ecNumber>
    </recommendedName>
</protein>
<evidence type="ECO:0000256" key="4">
    <source>
        <dbReference type="ARBA" id="ARBA00008391"/>
    </source>
</evidence>
<evidence type="ECO:0000256" key="2">
    <source>
        <dbReference type="ARBA" id="ARBA00004496"/>
    </source>
</evidence>
<keyword evidence="10" id="KW-0660">Purine salvage</keyword>
<organism evidence="11 12">
    <name type="scientific">Heracleum sosnowskyi</name>
    <dbReference type="NCBI Taxonomy" id="360622"/>
    <lineage>
        <taxon>Eukaryota</taxon>
        <taxon>Viridiplantae</taxon>
        <taxon>Streptophyta</taxon>
        <taxon>Embryophyta</taxon>
        <taxon>Tracheophyta</taxon>
        <taxon>Spermatophyta</taxon>
        <taxon>Magnoliopsida</taxon>
        <taxon>eudicotyledons</taxon>
        <taxon>Gunneridae</taxon>
        <taxon>Pentapetalae</taxon>
        <taxon>asterids</taxon>
        <taxon>campanulids</taxon>
        <taxon>Apiales</taxon>
        <taxon>Apiaceae</taxon>
        <taxon>Apioideae</taxon>
        <taxon>apioid superclade</taxon>
        <taxon>Tordylieae</taxon>
        <taxon>Tordyliinae</taxon>
        <taxon>Heracleum</taxon>
    </lineage>
</organism>
<comment type="subunit">
    <text evidence="5">Homodimer.</text>
</comment>
<dbReference type="SUPFAM" id="SSF53271">
    <property type="entry name" value="PRTase-like"/>
    <property type="match status" value="1"/>
</dbReference>
<evidence type="ECO:0000313" key="11">
    <source>
        <dbReference type="EMBL" id="KAK1396479.1"/>
    </source>
</evidence>
<reference evidence="11" key="2">
    <citation type="submission" date="2023-05" db="EMBL/GenBank/DDBJ databases">
        <authorList>
            <person name="Schelkunov M.I."/>
        </authorList>
    </citation>
    <scope>NUCLEOTIDE SEQUENCE</scope>
    <source>
        <strain evidence="11">Hsosn_3</strain>
        <tissue evidence="11">Leaf</tissue>
    </source>
</reference>
<evidence type="ECO:0000256" key="10">
    <source>
        <dbReference type="ARBA" id="ARBA00022726"/>
    </source>
</evidence>
<dbReference type="Gene3D" id="3.40.50.2020">
    <property type="match status" value="1"/>
</dbReference>
<evidence type="ECO:0000256" key="1">
    <source>
        <dbReference type="ARBA" id="ARBA00000868"/>
    </source>
</evidence>
<sequence>MFQDIMTLLLDHKAFKLTIDIFVDSYRSMNVSAVAGVEARGFMFGPPIALAIGTKFIPLRKPRKLPDDKRFDGIVVESDGLVTIQSIRCSVKKTSTSGCVNECQELLSSLHSVAITLLSLSPFTDAYAQTFASSSWIASSIEDRDNLSLLLPRIIRESVKKYIVLAFVEPIVVD</sequence>
<dbReference type="EC" id="2.4.2.7" evidence="6"/>
<proteinExistence type="inferred from homology"/>
<comment type="caution">
    <text evidence="11">The sequence shown here is derived from an EMBL/GenBank/DDBJ whole genome shotgun (WGS) entry which is preliminary data.</text>
</comment>
<evidence type="ECO:0000256" key="9">
    <source>
        <dbReference type="ARBA" id="ARBA00022679"/>
    </source>
</evidence>
<dbReference type="Proteomes" id="UP001237642">
    <property type="component" value="Unassembled WGS sequence"/>
</dbReference>
<dbReference type="InterPro" id="IPR050120">
    <property type="entry name" value="Adenine_PRTase"/>
</dbReference>
<dbReference type="EMBL" id="JAUIZM010000002">
    <property type="protein sequence ID" value="KAK1396479.1"/>
    <property type="molecule type" value="Genomic_DNA"/>
</dbReference>
<keyword evidence="8" id="KW-0328">Glycosyltransferase</keyword>
<evidence type="ECO:0000256" key="7">
    <source>
        <dbReference type="ARBA" id="ARBA00022490"/>
    </source>
</evidence>
<dbReference type="GO" id="GO:0005829">
    <property type="term" value="C:cytosol"/>
    <property type="evidence" value="ECO:0007669"/>
    <property type="project" value="TreeGrafter"/>
</dbReference>
<evidence type="ECO:0000256" key="3">
    <source>
        <dbReference type="ARBA" id="ARBA00004659"/>
    </source>
</evidence>
<evidence type="ECO:0000256" key="5">
    <source>
        <dbReference type="ARBA" id="ARBA00011738"/>
    </source>
</evidence>
<comment type="subcellular location">
    <subcellularLocation>
        <location evidence="2">Cytoplasm</location>
    </subcellularLocation>
</comment>
<dbReference type="AlphaFoldDB" id="A0AAD8J445"/>
<evidence type="ECO:0000313" key="12">
    <source>
        <dbReference type="Proteomes" id="UP001237642"/>
    </source>
</evidence>
<comment type="similarity">
    <text evidence="4">Belongs to the purine/pyrimidine phosphoribosyltransferase family.</text>
</comment>
<comment type="catalytic activity">
    <reaction evidence="1">
        <text>AMP + diphosphate = 5-phospho-alpha-D-ribose 1-diphosphate + adenine</text>
        <dbReference type="Rhea" id="RHEA:16609"/>
        <dbReference type="ChEBI" id="CHEBI:16708"/>
        <dbReference type="ChEBI" id="CHEBI:33019"/>
        <dbReference type="ChEBI" id="CHEBI:58017"/>
        <dbReference type="ChEBI" id="CHEBI:456215"/>
        <dbReference type="EC" id="2.4.2.7"/>
    </reaction>
</comment>
<dbReference type="CDD" id="cd06223">
    <property type="entry name" value="PRTases_typeI"/>
    <property type="match status" value="1"/>
</dbReference>
<dbReference type="InterPro" id="IPR029057">
    <property type="entry name" value="PRTase-like"/>
</dbReference>
<dbReference type="InterPro" id="IPR000836">
    <property type="entry name" value="PRTase_dom"/>
</dbReference>
<gene>
    <name evidence="11" type="ORF">POM88_006342</name>
</gene>
<reference evidence="11" key="1">
    <citation type="submission" date="2023-02" db="EMBL/GenBank/DDBJ databases">
        <title>Genome of toxic invasive species Heracleum sosnowskyi carries increased number of genes despite the absence of recent whole-genome duplications.</title>
        <authorList>
            <person name="Schelkunov M."/>
            <person name="Shtratnikova V."/>
            <person name="Makarenko M."/>
            <person name="Klepikova A."/>
            <person name="Omelchenko D."/>
            <person name="Novikova G."/>
            <person name="Obukhova E."/>
            <person name="Bogdanov V."/>
            <person name="Penin A."/>
            <person name="Logacheva M."/>
        </authorList>
    </citation>
    <scope>NUCLEOTIDE SEQUENCE</scope>
    <source>
        <strain evidence="11">Hsosn_3</strain>
        <tissue evidence="11">Leaf</tissue>
    </source>
</reference>
<evidence type="ECO:0000256" key="6">
    <source>
        <dbReference type="ARBA" id="ARBA00011893"/>
    </source>
</evidence>
<dbReference type="GO" id="GO:0003999">
    <property type="term" value="F:adenine phosphoribosyltransferase activity"/>
    <property type="evidence" value="ECO:0007669"/>
    <property type="project" value="UniProtKB-EC"/>
</dbReference>